<dbReference type="AlphaFoldDB" id="A0A815UVD8"/>
<keyword evidence="3" id="KW-1185">Reference proteome</keyword>
<name>A0A815UVD8_ADIRI</name>
<evidence type="ECO:0000313" key="3">
    <source>
        <dbReference type="Proteomes" id="UP000663828"/>
    </source>
</evidence>
<reference evidence="2" key="1">
    <citation type="submission" date="2021-02" db="EMBL/GenBank/DDBJ databases">
        <authorList>
            <person name="Nowell W R."/>
        </authorList>
    </citation>
    <scope>NUCLEOTIDE SEQUENCE</scope>
</reference>
<evidence type="ECO:0000256" key="1">
    <source>
        <dbReference type="SAM" id="SignalP"/>
    </source>
</evidence>
<dbReference type="Proteomes" id="UP000663828">
    <property type="component" value="Unassembled WGS sequence"/>
</dbReference>
<evidence type="ECO:0000313" key="2">
    <source>
        <dbReference type="EMBL" id="CAF1527963.1"/>
    </source>
</evidence>
<sequence length="221" mass="24150">MKQIVHIFICYLITIEYDAQECYVCEHNGCAHPAKDDIKSCSDVVNSSGQDTSGNNFVNDALAGLDALQISKTITPNTLQKNSVCYVPKNSHRICMIMAKGFCEEKKCSLEQFNEIAERIDSIISGAKIVVKKMCGNGTTDGLSDDKKLNISNRLAGKYMSRLTNIATNPKFQLVTCCEGKKCNNVAPSLQSSSTVFIGLLALVSTFVQTELTISMISILD</sequence>
<protein>
    <submittedName>
        <fullName evidence="2">Uncharacterized protein</fullName>
    </submittedName>
</protein>
<feature type="chain" id="PRO_5032614807" evidence="1">
    <location>
        <begin position="20"/>
        <end position="221"/>
    </location>
</feature>
<gene>
    <name evidence="2" type="ORF">XAT740_LOCUS41249</name>
</gene>
<comment type="caution">
    <text evidence="2">The sequence shown here is derived from an EMBL/GenBank/DDBJ whole genome shotgun (WGS) entry which is preliminary data.</text>
</comment>
<accession>A0A815UVD8</accession>
<keyword evidence="1" id="KW-0732">Signal</keyword>
<dbReference type="EMBL" id="CAJNOR010004797">
    <property type="protein sequence ID" value="CAF1527963.1"/>
    <property type="molecule type" value="Genomic_DNA"/>
</dbReference>
<proteinExistence type="predicted"/>
<feature type="signal peptide" evidence="1">
    <location>
        <begin position="1"/>
        <end position="19"/>
    </location>
</feature>
<organism evidence="2 3">
    <name type="scientific">Adineta ricciae</name>
    <name type="common">Rotifer</name>
    <dbReference type="NCBI Taxonomy" id="249248"/>
    <lineage>
        <taxon>Eukaryota</taxon>
        <taxon>Metazoa</taxon>
        <taxon>Spiralia</taxon>
        <taxon>Gnathifera</taxon>
        <taxon>Rotifera</taxon>
        <taxon>Eurotatoria</taxon>
        <taxon>Bdelloidea</taxon>
        <taxon>Adinetida</taxon>
        <taxon>Adinetidae</taxon>
        <taxon>Adineta</taxon>
    </lineage>
</organism>